<evidence type="ECO:0000256" key="1">
    <source>
        <dbReference type="PROSITE-ProRule" id="PRU00047"/>
    </source>
</evidence>
<dbReference type="AlphaFoldDB" id="A0AAD8TQM1"/>
<evidence type="ECO:0000256" key="3">
    <source>
        <dbReference type="SAM" id="MobiDB-lite"/>
    </source>
</evidence>
<comment type="caution">
    <text evidence="5">The sequence shown here is derived from an EMBL/GenBank/DDBJ whole genome shotgun (WGS) entry which is preliminary data.</text>
</comment>
<accession>A0AAD8TQM1</accession>
<evidence type="ECO:0000313" key="5">
    <source>
        <dbReference type="EMBL" id="KAK1686022.1"/>
    </source>
</evidence>
<organism evidence="5 6">
    <name type="scientific">Lolium multiflorum</name>
    <name type="common">Italian ryegrass</name>
    <name type="synonym">Lolium perenne subsp. multiflorum</name>
    <dbReference type="NCBI Taxonomy" id="4521"/>
    <lineage>
        <taxon>Eukaryota</taxon>
        <taxon>Viridiplantae</taxon>
        <taxon>Streptophyta</taxon>
        <taxon>Embryophyta</taxon>
        <taxon>Tracheophyta</taxon>
        <taxon>Spermatophyta</taxon>
        <taxon>Magnoliopsida</taxon>
        <taxon>Liliopsida</taxon>
        <taxon>Poales</taxon>
        <taxon>Poaceae</taxon>
        <taxon>BOP clade</taxon>
        <taxon>Pooideae</taxon>
        <taxon>Poodae</taxon>
        <taxon>Poeae</taxon>
        <taxon>Poeae Chloroplast Group 2 (Poeae type)</taxon>
        <taxon>Loliodinae</taxon>
        <taxon>Loliinae</taxon>
        <taxon>Lolium</taxon>
    </lineage>
</organism>
<feature type="compositionally biased region" description="Acidic residues" evidence="3">
    <location>
        <begin position="120"/>
        <end position="134"/>
    </location>
</feature>
<gene>
    <name evidence="5" type="ORF">QYE76_046870</name>
</gene>
<feature type="domain" description="CCHC-type" evidence="4">
    <location>
        <begin position="192"/>
        <end position="206"/>
    </location>
</feature>
<dbReference type="GO" id="GO:0008270">
    <property type="term" value="F:zinc ion binding"/>
    <property type="evidence" value="ECO:0007669"/>
    <property type="project" value="UniProtKB-KW"/>
</dbReference>
<dbReference type="Gene3D" id="4.10.60.10">
    <property type="entry name" value="Zinc finger, CCHC-type"/>
    <property type="match status" value="1"/>
</dbReference>
<dbReference type="InterPro" id="IPR036875">
    <property type="entry name" value="Znf_CCHC_sf"/>
</dbReference>
<feature type="compositionally biased region" description="Basic and acidic residues" evidence="3">
    <location>
        <begin position="171"/>
        <end position="190"/>
    </location>
</feature>
<dbReference type="PROSITE" id="PS50158">
    <property type="entry name" value="ZF_CCHC"/>
    <property type="match status" value="1"/>
</dbReference>
<reference evidence="5" key="1">
    <citation type="submission" date="2023-07" db="EMBL/GenBank/DDBJ databases">
        <title>A chromosome-level genome assembly of Lolium multiflorum.</title>
        <authorList>
            <person name="Chen Y."/>
            <person name="Copetti D."/>
            <person name="Kolliker R."/>
            <person name="Studer B."/>
        </authorList>
    </citation>
    <scope>NUCLEOTIDE SEQUENCE</scope>
    <source>
        <strain evidence="5">02402/16</strain>
        <tissue evidence="5">Leaf</tissue>
    </source>
</reference>
<dbReference type="InterPro" id="IPR001878">
    <property type="entry name" value="Znf_CCHC"/>
</dbReference>
<keyword evidence="1" id="KW-0862">Zinc</keyword>
<dbReference type="Pfam" id="PF07727">
    <property type="entry name" value="RVT_2"/>
    <property type="match status" value="1"/>
</dbReference>
<dbReference type="EMBL" id="JAUUTY010000002">
    <property type="protein sequence ID" value="KAK1686022.1"/>
    <property type="molecule type" value="Genomic_DNA"/>
</dbReference>
<name>A0AAD8TQM1_LOLMU</name>
<feature type="region of interest" description="Disordered" evidence="3">
    <location>
        <begin position="550"/>
        <end position="598"/>
    </location>
</feature>
<dbReference type="GO" id="GO:0003676">
    <property type="term" value="F:nucleic acid binding"/>
    <property type="evidence" value="ECO:0007669"/>
    <property type="project" value="InterPro"/>
</dbReference>
<feature type="region of interest" description="Disordered" evidence="3">
    <location>
        <begin position="156"/>
        <end position="191"/>
    </location>
</feature>
<feature type="region of interest" description="Disordered" evidence="3">
    <location>
        <begin position="212"/>
        <end position="273"/>
    </location>
</feature>
<dbReference type="Proteomes" id="UP001231189">
    <property type="component" value="Unassembled WGS sequence"/>
</dbReference>
<keyword evidence="1" id="KW-0479">Metal-binding</keyword>
<feature type="compositionally biased region" description="Basic and acidic residues" evidence="3">
    <location>
        <begin position="212"/>
        <end position="224"/>
    </location>
</feature>
<dbReference type="InterPro" id="IPR013103">
    <property type="entry name" value="RVT_2"/>
</dbReference>
<feature type="compositionally biased region" description="Low complexity" evidence="3">
    <location>
        <begin position="226"/>
        <end position="236"/>
    </location>
</feature>
<feature type="region of interest" description="Disordered" evidence="3">
    <location>
        <begin position="115"/>
        <end position="134"/>
    </location>
</feature>
<dbReference type="SUPFAM" id="SSF57756">
    <property type="entry name" value="Retrovirus zinc finger-like domains"/>
    <property type="match status" value="1"/>
</dbReference>
<keyword evidence="1" id="KW-0863">Zinc-finger</keyword>
<proteinExistence type="predicted"/>
<evidence type="ECO:0000256" key="2">
    <source>
        <dbReference type="SAM" id="Coils"/>
    </source>
</evidence>
<evidence type="ECO:0000259" key="4">
    <source>
        <dbReference type="PROSITE" id="PS50158"/>
    </source>
</evidence>
<protein>
    <recommendedName>
        <fullName evidence="4">CCHC-type domain-containing protein</fullName>
    </recommendedName>
</protein>
<feature type="coiled-coil region" evidence="2">
    <location>
        <begin position="366"/>
        <end position="393"/>
    </location>
</feature>
<evidence type="ECO:0000313" key="6">
    <source>
        <dbReference type="Proteomes" id="UP001231189"/>
    </source>
</evidence>
<sequence>MIHMAVSPKDRAHVRTLKTTKEAWDKLDKLFLGNESIQSSRFDEVNNMADNFLMQEGESTEEVHRRLTALTVQLGDLGANFADDLWVKRKFYNALLPYEEVKLTAIRQNAHFRSMTSDEVHEESESDEDPIEWSSDDLKTNYHEYMALAAMNFWDGNKTRGSRPRGNSRYTPRDSSRSFSKNPKEGEKARTCYNCGDKSHFVMDCPFEKREDNGGRLVRKDKSKSFSKGYSKSSTKPGDKNSFNKKPRAFVIREEYSSDDGDDNDDKNSNKEEEGVAAIAINTPSNSLFDSPNENLVTNHSHCLMAKVSEVSSPTKPTTSSNASSIGDATSLAIKREVVGLDAFLTNMQGETKTHVEAFMAQLGAAQDLLEEKERFEREAADEIASLTQAHEEEHNLRISLEASVLNLAVSNNVIISQLTKDRDHALALVGVLKKEKLSLGVDQTKLLEELETLTKDYKSFEKKVTCCDHEEKIATLESHKHLLWKMNSLQEDGLKENFRVNKEKEIQVFDITHPFPGHEDEVIRLKAKIERLWIQAIYLEGVLEAKDGAKEGSSNEGGVATKPKKKIRRTKKKKNKKNVGIARQGEDLNHDEDQEASQEAILEADSRREDKASRILCLRSHSLRNILGDLKSKVSTRRQLSNFCEHHAFVSMVEPIKVFDALEDPDWVQAMHEELNNFKRNDVWTLVNRPDHCRNVIGTKWVFKNKQDEHGIVVRNKARLVAQCYSQVEGVDYGETFAPVARLESICILLAYAAHHGFKLQQMDVKSAFLNGPLHEEVYVKQPPGFEDPHFLEHVLKLNKALYGLKQAPRAWFEMSMMGELKYFLSFEIKQLQHGTFINQAKYLQDMLTRLGMKGANGIGMPMHLKCQLDLDENGKAVDKKLYRSMIGPDGSVRKGQMIQWDG</sequence>
<keyword evidence="2" id="KW-0175">Coiled coil</keyword>
<feature type="compositionally biased region" description="Basic residues" evidence="3">
    <location>
        <begin position="563"/>
        <end position="578"/>
    </location>
</feature>
<keyword evidence="6" id="KW-1185">Reference proteome</keyword>